<sequence>MTYGVKSNHHHVKRRQLLLRGVANPNNPTFCLPQAVRSPSPRRCGAAWFPFPCAASPPPAQLPPSLPPSLPPRASVPLPGQQYTRELLTPIGCGSLVCRYIYHDVQFYGMALFKLNLSDVCQGKSGIS</sequence>
<keyword evidence="2" id="KW-1185">Reference proteome</keyword>
<proteinExistence type="predicted"/>
<reference evidence="1" key="2">
    <citation type="submission" date="2018-05" db="EMBL/GenBank/DDBJ databases">
        <title>OgluRS3 (Oryza glumaepatula Reference Sequence Version 3).</title>
        <authorList>
            <person name="Zhang J."/>
            <person name="Kudrna D."/>
            <person name="Lee S."/>
            <person name="Talag J."/>
            <person name="Welchert J."/>
            <person name="Wing R.A."/>
        </authorList>
    </citation>
    <scope>NUCLEOTIDE SEQUENCE [LARGE SCALE GENOMIC DNA]</scope>
</reference>
<dbReference type="Gramene" id="OGLUM10G14660.2">
    <property type="protein sequence ID" value="OGLUM10G14660.2"/>
    <property type="gene ID" value="OGLUM10G14660"/>
</dbReference>
<evidence type="ECO:0000313" key="2">
    <source>
        <dbReference type="Proteomes" id="UP000026961"/>
    </source>
</evidence>
<dbReference type="AlphaFoldDB" id="A0A0E0BCD1"/>
<evidence type="ECO:0000313" key="1">
    <source>
        <dbReference type="EnsemblPlants" id="OGLUM10G14660.2"/>
    </source>
</evidence>
<name>A0A0E0BCD1_9ORYZ</name>
<organism evidence="1">
    <name type="scientific">Oryza glumipatula</name>
    <dbReference type="NCBI Taxonomy" id="40148"/>
    <lineage>
        <taxon>Eukaryota</taxon>
        <taxon>Viridiplantae</taxon>
        <taxon>Streptophyta</taxon>
        <taxon>Embryophyta</taxon>
        <taxon>Tracheophyta</taxon>
        <taxon>Spermatophyta</taxon>
        <taxon>Magnoliopsida</taxon>
        <taxon>Liliopsida</taxon>
        <taxon>Poales</taxon>
        <taxon>Poaceae</taxon>
        <taxon>BOP clade</taxon>
        <taxon>Oryzoideae</taxon>
        <taxon>Oryzeae</taxon>
        <taxon>Oryzinae</taxon>
        <taxon>Oryza</taxon>
    </lineage>
</organism>
<protein>
    <submittedName>
        <fullName evidence="1">Uncharacterized protein</fullName>
    </submittedName>
</protein>
<dbReference type="EnsemblPlants" id="OGLUM10G14660.2">
    <property type="protein sequence ID" value="OGLUM10G14660.2"/>
    <property type="gene ID" value="OGLUM10G14660"/>
</dbReference>
<reference evidence="1" key="1">
    <citation type="submission" date="2015-04" db="UniProtKB">
        <authorList>
            <consortium name="EnsemblPlants"/>
        </authorList>
    </citation>
    <scope>IDENTIFICATION</scope>
</reference>
<accession>A0A0E0BCD1</accession>
<dbReference type="Proteomes" id="UP000026961">
    <property type="component" value="Chromosome 10"/>
</dbReference>